<protein>
    <submittedName>
        <fullName evidence="1">Uncharacterized protein</fullName>
    </submittedName>
</protein>
<reference evidence="1 2" key="1">
    <citation type="journal article" date="2019" name="Commun. Biol.">
        <title>The bagworm genome reveals a unique fibroin gene that provides high tensile strength.</title>
        <authorList>
            <person name="Kono N."/>
            <person name="Nakamura H."/>
            <person name="Ohtoshi R."/>
            <person name="Tomita M."/>
            <person name="Numata K."/>
            <person name="Arakawa K."/>
        </authorList>
    </citation>
    <scope>NUCLEOTIDE SEQUENCE [LARGE SCALE GENOMIC DNA]</scope>
</reference>
<comment type="caution">
    <text evidence="1">The sequence shown here is derived from an EMBL/GenBank/DDBJ whole genome shotgun (WGS) entry which is preliminary data.</text>
</comment>
<dbReference type="AlphaFoldDB" id="A0A4C1V7B1"/>
<gene>
    <name evidence="1" type="ORF">EVAR_25752_1</name>
</gene>
<keyword evidence="2" id="KW-1185">Reference proteome</keyword>
<sequence>MLGDWSDGGGEGHRDYHSLDAMQRQKLPLNVCVLLDGRAANFPFQRPRAPPPSALCHPSGHLVFEMSAGLASACVTWRKAPSINCSDFGASAAVELRPPRVKLLLKYKSPNIDVVHHFRPHRKKSVLRCD</sequence>
<accession>A0A4C1V7B1</accession>
<dbReference type="EMBL" id="BGZK01000293">
    <property type="protein sequence ID" value="GBP34748.1"/>
    <property type="molecule type" value="Genomic_DNA"/>
</dbReference>
<dbReference type="Proteomes" id="UP000299102">
    <property type="component" value="Unassembled WGS sequence"/>
</dbReference>
<organism evidence="1 2">
    <name type="scientific">Eumeta variegata</name>
    <name type="common">Bagworm moth</name>
    <name type="synonym">Eumeta japonica</name>
    <dbReference type="NCBI Taxonomy" id="151549"/>
    <lineage>
        <taxon>Eukaryota</taxon>
        <taxon>Metazoa</taxon>
        <taxon>Ecdysozoa</taxon>
        <taxon>Arthropoda</taxon>
        <taxon>Hexapoda</taxon>
        <taxon>Insecta</taxon>
        <taxon>Pterygota</taxon>
        <taxon>Neoptera</taxon>
        <taxon>Endopterygota</taxon>
        <taxon>Lepidoptera</taxon>
        <taxon>Glossata</taxon>
        <taxon>Ditrysia</taxon>
        <taxon>Tineoidea</taxon>
        <taxon>Psychidae</taxon>
        <taxon>Oiketicinae</taxon>
        <taxon>Eumeta</taxon>
    </lineage>
</organism>
<proteinExistence type="predicted"/>
<evidence type="ECO:0000313" key="1">
    <source>
        <dbReference type="EMBL" id="GBP34748.1"/>
    </source>
</evidence>
<name>A0A4C1V7B1_EUMVA</name>
<evidence type="ECO:0000313" key="2">
    <source>
        <dbReference type="Proteomes" id="UP000299102"/>
    </source>
</evidence>